<evidence type="ECO:0000256" key="3">
    <source>
        <dbReference type="ARBA" id="ARBA00004744"/>
    </source>
</evidence>
<evidence type="ECO:0000256" key="9">
    <source>
        <dbReference type="ARBA" id="ARBA00023002"/>
    </source>
</evidence>
<dbReference type="EMBL" id="CP062983">
    <property type="protein sequence ID" value="QPC84095.1"/>
    <property type="molecule type" value="Genomic_DNA"/>
</dbReference>
<comment type="catalytic activity">
    <reaction evidence="1">
        <text>coproporphyrinogen III + 3 O2 = coproporphyrin III + 3 H2O2</text>
        <dbReference type="Rhea" id="RHEA:43436"/>
        <dbReference type="ChEBI" id="CHEBI:15379"/>
        <dbReference type="ChEBI" id="CHEBI:16240"/>
        <dbReference type="ChEBI" id="CHEBI:57309"/>
        <dbReference type="ChEBI" id="CHEBI:131725"/>
        <dbReference type="EC" id="1.3.3.15"/>
    </reaction>
    <physiologicalReaction direction="left-to-right" evidence="1">
        <dbReference type="Rhea" id="RHEA:43437"/>
    </physiologicalReaction>
</comment>
<gene>
    <name evidence="13" type="primary">hemG</name>
    <name evidence="13" type="ORF">G4Y79_06885</name>
</gene>
<dbReference type="NCBIfam" id="TIGR00562">
    <property type="entry name" value="proto_IX_ox"/>
    <property type="match status" value="1"/>
</dbReference>
<keyword evidence="8 11" id="KW-0274">FAD</keyword>
<dbReference type="UniPathway" id="UPA00252"/>
<dbReference type="KEGG" id="pmet:G4Y79_06885"/>
<dbReference type="InterPro" id="IPR036188">
    <property type="entry name" value="FAD/NAD-bd_sf"/>
</dbReference>
<dbReference type="GO" id="GO:0005737">
    <property type="term" value="C:cytoplasm"/>
    <property type="evidence" value="ECO:0007669"/>
    <property type="project" value="UniProtKB-SubCell"/>
</dbReference>
<evidence type="ECO:0000256" key="8">
    <source>
        <dbReference type="ARBA" id="ARBA00022827"/>
    </source>
</evidence>
<dbReference type="RefSeq" id="WP_195172159.1">
    <property type="nucleotide sequence ID" value="NZ_CP062983.1"/>
</dbReference>
<comment type="cofactor">
    <cofactor evidence="2 11">
        <name>FAD</name>
        <dbReference type="ChEBI" id="CHEBI:57692"/>
    </cofactor>
</comment>
<dbReference type="PANTHER" id="PTHR42923">
    <property type="entry name" value="PROTOPORPHYRINOGEN OXIDASE"/>
    <property type="match status" value="1"/>
</dbReference>
<name>A0A7S8EBT6_9CHLR</name>
<evidence type="ECO:0000313" key="13">
    <source>
        <dbReference type="EMBL" id="QPC84095.1"/>
    </source>
</evidence>
<proteinExistence type="inferred from homology"/>
<dbReference type="EC" id="1.3.3.15" evidence="5 11"/>
<dbReference type="Proteomes" id="UP000594468">
    <property type="component" value="Chromosome"/>
</dbReference>
<reference evidence="13 14" key="1">
    <citation type="submission" date="2020-02" db="EMBL/GenBank/DDBJ databases">
        <authorList>
            <person name="Zheng R.K."/>
            <person name="Sun C.M."/>
        </authorList>
    </citation>
    <scope>NUCLEOTIDE SEQUENCE [LARGE SCALE GENOMIC DNA]</scope>
    <source>
        <strain evidence="14">rifampicinis</strain>
    </source>
</reference>
<dbReference type="SUPFAM" id="SSF54373">
    <property type="entry name" value="FAD-linked reductases, C-terminal domain"/>
    <property type="match status" value="1"/>
</dbReference>
<dbReference type="SUPFAM" id="SSF51905">
    <property type="entry name" value="FAD/NAD(P)-binding domain"/>
    <property type="match status" value="1"/>
</dbReference>
<comment type="similarity">
    <text evidence="4 11">Belongs to the protoporphyrinogen/coproporphyrinogen oxidase family. Coproporphyrinogen III oxidase subfamily.</text>
</comment>
<evidence type="ECO:0000256" key="7">
    <source>
        <dbReference type="ARBA" id="ARBA00022630"/>
    </source>
</evidence>
<evidence type="ECO:0000259" key="12">
    <source>
        <dbReference type="Pfam" id="PF01593"/>
    </source>
</evidence>
<keyword evidence="11" id="KW-0963">Cytoplasm</keyword>
<protein>
    <recommendedName>
        <fullName evidence="6 11">Coproporphyrinogen III oxidase</fullName>
        <ecNumber evidence="5 11">1.3.3.15</ecNumber>
    </recommendedName>
</protein>
<dbReference type="Gene3D" id="3.90.660.20">
    <property type="entry name" value="Protoporphyrinogen oxidase, mitochondrial, domain 2"/>
    <property type="match status" value="1"/>
</dbReference>
<organism evidence="13 14">
    <name type="scientific">Phototrophicus methaneseepsis</name>
    <dbReference type="NCBI Taxonomy" id="2710758"/>
    <lineage>
        <taxon>Bacteria</taxon>
        <taxon>Bacillati</taxon>
        <taxon>Chloroflexota</taxon>
        <taxon>Candidatus Thermofontia</taxon>
        <taxon>Phototrophicales</taxon>
        <taxon>Phototrophicaceae</taxon>
        <taxon>Phototrophicus</taxon>
    </lineage>
</organism>
<comment type="function">
    <text evidence="11">Involved in coproporphyrin-dependent heme b biosynthesis. Catalyzes the oxidation of coproporphyrinogen III to coproporphyrin III.</text>
</comment>
<keyword evidence="7 11" id="KW-0285">Flavoprotein</keyword>
<keyword evidence="14" id="KW-1185">Reference proteome</keyword>
<evidence type="ECO:0000256" key="10">
    <source>
        <dbReference type="ARBA" id="ARBA00023133"/>
    </source>
</evidence>
<evidence type="ECO:0000256" key="1">
    <source>
        <dbReference type="ARBA" id="ARBA00001755"/>
    </source>
</evidence>
<evidence type="ECO:0000256" key="11">
    <source>
        <dbReference type="RuleBase" id="RU364052"/>
    </source>
</evidence>
<dbReference type="AlphaFoldDB" id="A0A7S8EBT6"/>
<dbReference type="Gene3D" id="1.10.3110.10">
    <property type="entry name" value="protoporphyrinogen ix oxidase, domain 3"/>
    <property type="match status" value="1"/>
</dbReference>
<dbReference type="GO" id="GO:0006783">
    <property type="term" value="P:heme biosynthetic process"/>
    <property type="evidence" value="ECO:0007669"/>
    <property type="project" value="UniProtKB-UniRule"/>
</dbReference>
<evidence type="ECO:0000256" key="4">
    <source>
        <dbReference type="ARBA" id="ARBA00008310"/>
    </source>
</evidence>
<keyword evidence="9 11" id="KW-0560">Oxidoreductase</keyword>
<dbReference type="PANTHER" id="PTHR42923:SF3">
    <property type="entry name" value="PROTOPORPHYRINOGEN OXIDASE"/>
    <property type="match status" value="1"/>
</dbReference>
<comment type="pathway">
    <text evidence="3 11">Porphyrin-containing compound metabolism; protoheme biosynthesis.</text>
</comment>
<dbReference type="Pfam" id="PF01593">
    <property type="entry name" value="Amino_oxidase"/>
    <property type="match status" value="1"/>
</dbReference>
<feature type="domain" description="Amine oxidase" evidence="12">
    <location>
        <begin position="27"/>
        <end position="484"/>
    </location>
</feature>
<sequence>MDATTDVTTDATITENRLRIVIIGGGIAGLSTAWHLEQQAAQQGIVLDDIVLESADRWGGKVLSEQVETDGDAFIIEAGPDSFLTQKPWALQLARQLGLEDHFLGTNDAKRKTYVLRKGKPIVMPDGIMMMVPTQFMPFVTSPLISPLGKLRMGLDLLIPPRMDDEDETLSQFVGRRLGKEAVDKLAEPMMAGIYNASAERQSIMATFPHYRALEKEYGSLTRGMLASKRKRETAKANRPAGSKPLSAFISFDGGTDELITALIAQLQGDLRLNATVESVAMEAGGYLVRLVDGTEIQADAVVMATPAYVTADLIGEKLPEAARLLENIRYVSTGTISLAYREADIHKPLDGAGLLVPSSEKRPINAITISSTKFDKRAPEGMVLMRVFFGGSRSAETMHMDDDTLRQTVRAELKAMLGITAEPLFDRIYRWWQANPQYDVDHLKHVDAIEAALPEGLYVTGSPYRGVGLPDCVHQGQQTAGKLLASYKERMTSA</sequence>
<dbReference type="InterPro" id="IPR050464">
    <property type="entry name" value="Zeta_carotene_desat/Oxidored"/>
</dbReference>
<dbReference type="GO" id="GO:0004729">
    <property type="term" value="F:oxygen-dependent protoporphyrinogen oxidase activity"/>
    <property type="evidence" value="ECO:0007669"/>
    <property type="project" value="UniProtKB-UniRule"/>
</dbReference>
<evidence type="ECO:0000256" key="5">
    <source>
        <dbReference type="ARBA" id="ARBA00012402"/>
    </source>
</evidence>
<evidence type="ECO:0000256" key="6">
    <source>
        <dbReference type="ARBA" id="ARBA00019046"/>
    </source>
</evidence>
<dbReference type="InterPro" id="IPR002937">
    <property type="entry name" value="Amino_oxidase"/>
</dbReference>
<evidence type="ECO:0000256" key="2">
    <source>
        <dbReference type="ARBA" id="ARBA00001974"/>
    </source>
</evidence>
<dbReference type="Gene3D" id="3.50.50.60">
    <property type="entry name" value="FAD/NAD(P)-binding domain"/>
    <property type="match status" value="1"/>
</dbReference>
<evidence type="ECO:0000313" key="14">
    <source>
        <dbReference type="Proteomes" id="UP000594468"/>
    </source>
</evidence>
<keyword evidence="10 11" id="KW-0350">Heme biosynthesis</keyword>
<accession>A0A7S8EBT6</accession>
<comment type="subcellular location">
    <subcellularLocation>
        <location evidence="11">Cytoplasm</location>
    </subcellularLocation>
</comment>
<dbReference type="InterPro" id="IPR004572">
    <property type="entry name" value="Protoporphyrinogen_oxidase"/>
</dbReference>